<dbReference type="GO" id="GO:0003723">
    <property type="term" value="F:RNA binding"/>
    <property type="evidence" value="ECO:0007669"/>
    <property type="project" value="UniProtKB-UniRule"/>
</dbReference>
<feature type="compositionally biased region" description="Low complexity" evidence="4">
    <location>
        <begin position="714"/>
        <end position="743"/>
    </location>
</feature>
<feature type="domain" description="RRM" evidence="5">
    <location>
        <begin position="516"/>
        <end position="600"/>
    </location>
</feature>
<feature type="compositionally biased region" description="Acidic residues" evidence="4">
    <location>
        <begin position="928"/>
        <end position="949"/>
    </location>
</feature>
<feature type="region of interest" description="Disordered" evidence="4">
    <location>
        <begin position="85"/>
        <end position="235"/>
    </location>
</feature>
<dbReference type="SUPFAM" id="SSF54928">
    <property type="entry name" value="RNA-binding domain, RBD"/>
    <property type="match status" value="1"/>
</dbReference>
<evidence type="ECO:0000256" key="4">
    <source>
        <dbReference type="SAM" id="MobiDB-lite"/>
    </source>
</evidence>
<dbReference type="FunCoup" id="D3BE09">
    <property type="interactions" value="620"/>
</dbReference>
<dbReference type="CDD" id="cd12257">
    <property type="entry name" value="RRM1_RBM26_like"/>
    <property type="match status" value="1"/>
</dbReference>
<feature type="region of interest" description="Disordered" evidence="4">
    <location>
        <begin position="698"/>
        <end position="743"/>
    </location>
</feature>
<evidence type="ECO:0000256" key="1">
    <source>
        <dbReference type="ARBA" id="ARBA00022884"/>
    </source>
</evidence>
<dbReference type="Pfam" id="PF00076">
    <property type="entry name" value="RRM_1"/>
    <property type="match status" value="1"/>
</dbReference>
<feature type="zinc finger region" description="C3H1-type" evidence="3">
    <location>
        <begin position="251"/>
        <end position="278"/>
    </location>
</feature>
<dbReference type="PANTHER" id="PTHR14398:SF0">
    <property type="entry name" value="ZINC FINGER PROTEIN SWM"/>
    <property type="match status" value="1"/>
</dbReference>
<accession>D3BE09</accession>
<feature type="compositionally biased region" description="Low complexity" evidence="4">
    <location>
        <begin position="189"/>
        <end position="200"/>
    </location>
</feature>
<proteinExistence type="predicted"/>
<dbReference type="Gene3D" id="3.30.70.330">
    <property type="match status" value="1"/>
</dbReference>
<dbReference type="SMART" id="SM00360">
    <property type="entry name" value="RRM"/>
    <property type="match status" value="1"/>
</dbReference>
<sequence>MNLKDHSSFNKFLRDSLDPITEVDPSTLSEYIIALLTSSGNSKKSADQLEPICVNALNEFLEQNTKDFVQKLIGQLYTINYFESEHSPKRERDRYSRDRERDRDRDRERDRDRDRERDTRERDRDRDRDTRHNYHSRSSLSRSRSRSRSPTSLSRSRSRSRSPASRQSKRDRSPPLQRRERDRDDSDNDSSSNSNSNNNNKFRKDTRSPLKRKNNTEEYNSSNGGGGHYDGNMPNKKYIPMVGGQPMARHPRFNKPCKHYESTGYCKRPNCQYIHGGVAGPIGGTFNGNGSGNPMMINGYPANMLMNDFNNGGGAAGENISGNGNSAGGNIDEASIIGYDPSNPMMNLASGGMPINQVGYNPQAHHMHLRHQPQSVGQPLLQPPPPNMFVNPNFGMLANQNDPSNLGYGQPTMLQPTYNNNNNSNNNGIDLDMMMNTNGNGLDGNLDQMMLSGNVSGGGGGMNDFDMMMNNNNNEEHHYHLRSQNPSTGGEKHNKRDKHQHQQVKTSSSCPEPTATVLIITNIPGPQNNEEVIREHFSKFGEIVKIEKLNAGQSSVEFSNNAEAQKAMKSPEAIMNNRFIKLFWQQSFNGKMTKFEENQEKQAKREEEEKKREQQLLKIKEQLLLKKLEDKKKEEKKKLAKSREELRAQQMELQKQMLLKLESTTDDKEREEIKDTINKLAKSIQESINQDTIALEQKQKEKEKEKEKQQQDQSMTSTTNNETTTNNSTPTTTTTSDTSTSASSNLEYLTATLKSLESEAKSLGIEVPANLLNNNNTIVSPVSTITTTTSNNSPKPTSPINKSIIKPSPNTLYKKPPASFNLNKPTLPYPKQAATALKHKNASMVIDNRTTTILISDPPEKFKKEDLLRSLFPDIQSVKHTDDGVEIKFQKRASAERVFLVAKSYKGSELKISWVEPNQEKKETTDSAMDENNDSSDDDDDQYDDEEDDHTEKSWKH</sequence>
<evidence type="ECO:0008006" key="9">
    <source>
        <dbReference type="Google" id="ProtNLM"/>
    </source>
</evidence>
<dbReference type="GO" id="GO:0005634">
    <property type="term" value="C:nucleus"/>
    <property type="evidence" value="ECO:0007669"/>
    <property type="project" value="TreeGrafter"/>
</dbReference>
<feature type="region of interest" description="Disordered" evidence="4">
    <location>
        <begin position="478"/>
        <end position="513"/>
    </location>
</feature>
<feature type="compositionally biased region" description="Basic and acidic residues" evidence="4">
    <location>
        <begin position="85"/>
        <end position="132"/>
    </location>
</feature>
<dbReference type="Proteomes" id="UP000001396">
    <property type="component" value="Unassembled WGS sequence"/>
</dbReference>
<dbReference type="PANTHER" id="PTHR14398">
    <property type="entry name" value="RNA RECOGNITION RRM/RNP DOMAIN"/>
    <property type="match status" value="1"/>
</dbReference>
<feature type="compositionally biased region" description="Low complexity" evidence="4">
    <location>
        <begin position="136"/>
        <end position="166"/>
    </location>
</feature>
<dbReference type="GeneID" id="31362443"/>
<feature type="compositionally biased region" description="Basic and acidic residues" evidence="4">
    <location>
        <begin position="168"/>
        <end position="184"/>
    </location>
</feature>
<gene>
    <name evidence="7" type="ORF">PPL_06962</name>
</gene>
<feature type="domain" description="C3H1-type" evidence="6">
    <location>
        <begin position="251"/>
        <end position="278"/>
    </location>
</feature>
<feature type="compositionally biased region" description="Basic residues" evidence="4">
    <location>
        <begin position="493"/>
        <end position="502"/>
    </location>
</feature>
<dbReference type="InterPro" id="IPR000504">
    <property type="entry name" value="RRM_dom"/>
</dbReference>
<dbReference type="STRING" id="670386.D3BE09"/>
<keyword evidence="3" id="KW-0862">Zinc</keyword>
<feature type="region of interest" description="Disordered" evidence="4">
    <location>
        <begin position="784"/>
        <end position="808"/>
    </location>
</feature>
<name>D3BE09_HETP5</name>
<evidence type="ECO:0000259" key="6">
    <source>
        <dbReference type="PROSITE" id="PS50103"/>
    </source>
</evidence>
<comment type="caution">
    <text evidence="7">The sequence shown here is derived from an EMBL/GenBank/DDBJ whole genome shotgun (WGS) entry which is preliminary data.</text>
</comment>
<dbReference type="PROSITE" id="PS50103">
    <property type="entry name" value="ZF_C3H1"/>
    <property type="match status" value="1"/>
</dbReference>
<dbReference type="InterPro" id="IPR045137">
    <property type="entry name" value="RBM26/27"/>
</dbReference>
<evidence type="ECO:0000256" key="3">
    <source>
        <dbReference type="PROSITE-ProRule" id="PRU00723"/>
    </source>
</evidence>
<dbReference type="AlphaFoldDB" id="D3BE09"/>
<organism evidence="7 8">
    <name type="scientific">Heterostelium pallidum (strain ATCC 26659 / Pp 5 / PN500)</name>
    <name type="common">Cellular slime mold</name>
    <name type="synonym">Polysphondylium pallidum</name>
    <dbReference type="NCBI Taxonomy" id="670386"/>
    <lineage>
        <taxon>Eukaryota</taxon>
        <taxon>Amoebozoa</taxon>
        <taxon>Evosea</taxon>
        <taxon>Eumycetozoa</taxon>
        <taxon>Dictyostelia</taxon>
        <taxon>Acytosteliales</taxon>
        <taxon>Acytosteliaceae</taxon>
        <taxon>Heterostelium</taxon>
    </lineage>
</organism>
<feature type="region of interest" description="Disordered" evidence="4">
    <location>
        <begin position="914"/>
        <end position="957"/>
    </location>
</feature>
<dbReference type="InterPro" id="IPR035979">
    <property type="entry name" value="RBD_domain_sf"/>
</dbReference>
<dbReference type="OMA" id="ITYDSHA"/>
<feature type="compositionally biased region" description="Basic and acidic residues" evidence="4">
    <location>
        <begin position="698"/>
        <end position="710"/>
    </location>
</feature>
<keyword evidence="1 2" id="KW-0694">RNA-binding</keyword>
<dbReference type="RefSeq" id="XP_020432260.1">
    <property type="nucleotide sequence ID" value="XM_020577812.1"/>
</dbReference>
<keyword evidence="3" id="KW-0863">Zinc-finger</keyword>
<evidence type="ECO:0000256" key="2">
    <source>
        <dbReference type="PROSITE-ProRule" id="PRU00176"/>
    </source>
</evidence>
<evidence type="ECO:0000313" key="7">
    <source>
        <dbReference type="EMBL" id="EFA80140.1"/>
    </source>
</evidence>
<dbReference type="PROSITE" id="PS50102">
    <property type="entry name" value="RRM"/>
    <property type="match status" value="1"/>
</dbReference>
<dbReference type="EMBL" id="ADBJ01000031">
    <property type="protein sequence ID" value="EFA80140.1"/>
    <property type="molecule type" value="Genomic_DNA"/>
</dbReference>
<keyword evidence="3" id="KW-0479">Metal-binding</keyword>
<protein>
    <recommendedName>
        <fullName evidence="9">C3H1-type domain-containing protein</fullName>
    </recommendedName>
</protein>
<dbReference type="InterPro" id="IPR000571">
    <property type="entry name" value="Znf_CCCH"/>
</dbReference>
<evidence type="ECO:0000313" key="8">
    <source>
        <dbReference type="Proteomes" id="UP000001396"/>
    </source>
</evidence>
<dbReference type="GO" id="GO:0008270">
    <property type="term" value="F:zinc ion binding"/>
    <property type="evidence" value="ECO:0007669"/>
    <property type="project" value="UniProtKB-KW"/>
</dbReference>
<dbReference type="InParanoid" id="D3BE09"/>
<dbReference type="InterPro" id="IPR012677">
    <property type="entry name" value="Nucleotide-bd_a/b_plait_sf"/>
</dbReference>
<keyword evidence="8" id="KW-1185">Reference proteome</keyword>
<reference evidence="7 8" key="1">
    <citation type="journal article" date="2011" name="Genome Res.">
        <title>Phylogeny-wide analysis of social amoeba genomes highlights ancient origins for complex intercellular communication.</title>
        <authorList>
            <person name="Heidel A.J."/>
            <person name="Lawal H.M."/>
            <person name="Felder M."/>
            <person name="Schilde C."/>
            <person name="Helps N.R."/>
            <person name="Tunggal B."/>
            <person name="Rivero F."/>
            <person name="John U."/>
            <person name="Schleicher M."/>
            <person name="Eichinger L."/>
            <person name="Platzer M."/>
            <person name="Noegel A.A."/>
            <person name="Schaap P."/>
            <person name="Gloeckner G."/>
        </authorList>
    </citation>
    <scope>NUCLEOTIDE SEQUENCE [LARGE SCALE GENOMIC DNA]</scope>
    <source>
        <strain evidence="8">ATCC 26659 / Pp 5 / PN500</strain>
    </source>
</reference>
<evidence type="ECO:0000259" key="5">
    <source>
        <dbReference type="PROSITE" id="PS50102"/>
    </source>
</evidence>